<feature type="transmembrane region" description="Helical" evidence="1">
    <location>
        <begin position="20"/>
        <end position="41"/>
    </location>
</feature>
<evidence type="ECO:0000313" key="3">
    <source>
        <dbReference type="Proteomes" id="UP000295611"/>
    </source>
</evidence>
<evidence type="ECO:0000313" key="2">
    <source>
        <dbReference type="EMBL" id="TDR80204.1"/>
    </source>
</evidence>
<proteinExistence type="predicted"/>
<name>A0A4R7B699_9NEIS</name>
<keyword evidence="1" id="KW-0472">Membrane</keyword>
<keyword evidence="1" id="KW-0812">Transmembrane</keyword>
<evidence type="ECO:0000256" key="1">
    <source>
        <dbReference type="SAM" id="Phobius"/>
    </source>
</evidence>
<protein>
    <submittedName>
        <fullName evidence="2">Putative phage holin</fullName>
    </submittedName>
</protein>
<dbReference type="AlphaFoldDB" id="A0A4R7B699"/>
<dbReference type="OrthoDB" id="7067196at2"/>
<keyword evidence="1" id="KW-1133">Transmembrane helix</keyword>
<comment type="caution">
    <text evidence="2">The sequence shown here is derived from an EMBL/GenBank/DDBJ whole genome shotgun (WGS) entry which is preliminary data.</text>
</comment>
<keyword evidence="3" id="KW-1185">Reference proteome</keyword>
<dbReference type="RefSeq" id="WP_133679605.1">
    <property type="nucleotide sequence ID" value="NZ_SNZP01000005.1"/>
</dbReference>
<dbReference type="Proteomes" id="UP000295611">
    <property type="component" value="Unassembled WGS sequence"/>
</dbReference>
<gene>
    <name evidence="2" type="ORF">DFP86_10559</name>
</gene>
<dbReference type="InterPro" id="IPR032637">
    <property type="entry name" value="Phage_holin-like"/>
</dbReference>
<organism evidence="2 3">
    <name type="scientific">Paludibacterium purpuratum</name>
    <dbReference type="NCBI Taxonomy" id="1144873"/>
    <lineage>
        <taxon>Bacteria</taxon>
        <taxon>Pseudomonadati</taxon>
        <taxon>Pseudomonadota</taxon>
        <taxon>Betaproteobacteria</taxon>
        <taxon>Neisseriales</taxon>
        <taxon>Chromobacteriaceae</taxon>
        <taxon>Paludibacterium</taxon>
    </lineage>
</organism>
<dbReference type="EMBL" id="SNZP01000005">
    <property type="protein sequence ID" value="TDR80204.1"/>
    <property type="molecule type" value="Genomic_DNA"/>
</dbReference>
<feature type="transmembrane region" description="Helical" evidence="1">
    <location>
        <begin position="83"/>
        <end position="102"/>
    </location>
</feature>
<accession>A0A4R7B699</accession>
<sequence length="123" mass="12557">MAEPITTMVVSAGAGASLLTLIPGTDASTVLGAFAGASIFVMSSRELGPFKKLVFLILAFVAGLIAAPMSAELLSALLPQHVQVSLAVGALLASALVIRVLTRLIARAENPSTLLSGLKDDKE</sequence>
<dbReference type="Pfam" id="PF16931">
    <property type="entry name" value="Phage_holin_8"/>
    <property type="match status" value="1"/>
</dbReference>
<feature type="transmembrane region" description="Helical" evidence="1">
    <location>
        <begin position="53"/>
        <end position="71"/>
    </location>
</feature>
<reference evidence="2 3" key="1">
    <citation type="submission" date="2019-03" db="EMBL/GenBank/DDBJ databases">
        <title>Genomic Encyclopedia of Type Strains, Phase III (KMG-III): the genomes of soil and plant-associated and newly described type strains.</title>
        <authorList>
            <person name="Whitman W."/>
        </authorList>
    </citation>
    <scope>NUCLEOTIDE SEQUENCE [LARGE SCALE GENOMIC DNA]</scope>
    <source>
        <strain evidence="2 3">CECT 8976</strain>
    </source>
</reference>